<dbReference type="AlphaFoldDB" id="A0A5M6IZZ9"/>
<feature type="domain" description="Response regulatory" evidence="7">
    <location>
        <begin position="17"/>
        <end position="134"/>
    </location>
</feature>
<reference evidence="8 9" key="1">
    <citation type="submission" date="2019-09" db="EMBL/GenBank/DDBJ databases">
        <title>Genome sequence of Rhodovastum atsumiense, a diverse member of the Acetobacteraceae family of non-sulfur purple photosynthetic bacteria.</title>
        <authorList>
            <person name="Meyer T."/>
            <person name="Kyndt J."/>
        </authorList>
    </citation>
    <scope>NUCLEOTIDE SEQUENCE [LARGE SCALE GENOMIC DNA]</scope>
    <source>
        <strain evidence="8 9">DSM 21279</strain>
    </source>
</reference>
<dbReference type="Proteomes" id="UP000325255">
    <property type="component" value="Unassembled WGS sequence"/>
</dbReference>
<evidence type="ECO:0000256" key="5">
    <source>
        <dbReference type="ARBA" id="ARBA00023163"/>
    </source>
</evidence>
<name>A0A5M6IZZ9_9PROT</name>
<proteinExistence type="predicted"/>
<dbReference type="SMART" id="SM00448">
    <property type="entry name" value="REC"/>
    <property type="match status" value="1"/>
</dbReference>
<dbReference type="Pfam" id="PF00072">
    <property type="entry name" value="Response_reg"/>
    <property type="match status" value="1"/>
</dbReference>
<keyword evidence="9" id="KW-1185">Reference proteome</keyword>
<dbReference type="GO" id="GO:0006355">
    <property type="term" value="P:regulation of DNA-templated transcription"/>
    <property type="evidence" value="ECO:0007669"/>
    <property type="project" value="TreeGrafter"/>
</dbReference>
<dbReference type="GO" id="GO:0000156">
    <property type="term" value="F:phosphorelay response regulator activity"/>
    <property type="evidence" value="ECO:0007669"/>
    <property type="project" value="TreeGrafter"/>
</dbReference>
<accession>A0A5M6IZZ9</accession>
<dbReference type="PROSITE" id="PS50110">
    <property type="entry name" value="RESPONSE_REGULATORY"/>
    <property type="match status" value="1"/>
</dbReference>
<sequence length="309" mass="33910">MKVGDPAAPADRAQSVRILAVDDDAAITAATVRLLSRHGCTVDVAHDGETALQLARQHPPDLVLLDVMLPDIDGTEVCRRLKADPATEASFVVLCSALRTDAGAVVQGLSCGADGYLTRPLENREMLARVEAYLRHKSTIDALRDSERQRREQFERERQASYEAEIRALGAQAVEGLPVSAWLYGAELLREAAPSVFAELQAAYADLINDTFEQQVFREDNDAAKNLRALAERLFQVRASARDVTELHYHALCARTIGEPSARARALMECGRLTLLELMGRVLNAYRSRYPEIRGGTEAVSPASRRASS</sequence>
<dbReference type="SUPFAM" id="SSF52172">
    <property type="entry name" value="CheY-like"/>
    <property type="match status" value="1"/>
</dbReference>
<evidence type="ECO:0000313" key="9">
    <source>
        <dbReference type="Proteomes" id="UP000325255"/>
    </source>
</evidence>
<dbReference type="EMBL" id="VWPK01000004">
    <property type="protein sequence ID" value="KAA5613912.1"/>
    <property type="molecule type" value="Genomic_DNA"/>
</dbReference>
<evidence type="ECO:0000256" key="4">
    <source>
        <dbReference type="ARBA" id="ARBA00023125"/>
    </source>
</evidence>
<keyword evidence="3" id="KW-0805">Transcription regulation</keyword>
<evidence type="ECO:0000256" key="6">
    <source>
        <dbReference type="PROSITE-ProRule" id="PRU00169"/>
    </source>
</evidence>
<dbReference type="InterPro" id="IPR001789">
    <property type="entry name" value="Sig_transdc_resp-reg_receiver"/>
</dbReference>
<organism evidence="8 9">
    <name type="scientific">Rhodovastum atsumiense</name>
    <dbReference type="NCBI Taxonomy" id="504468"/>
    <lineage>
        <taxon>Bacteria</taxon>
        <taxon>Pseudomonadati</taxon>
        <taxon>Pseudomonadota</taxon>
        <taxon>Alphaproteobacteria</taxon>
        <taxon>Acetobacterales</taxon>
        <taxon>Acetobacteraceae</taxon>
        <taxon>Rhodovastum</taxon>
    </lineage>
</organism>
<dbReference type="OrthoDB" id="9763857at2"/>
<dbReference type="PANTHER" id="PTHR48111">
    <property type="entry name" value="REGULATOR OF RPOS"/>
    <property type="match status" value="1"/>
</dbReference>
<keyword evidence="4" id="KW-0238">DNA-binding</keyword>
<dbReference type="PANTHER" id="PTHR48111:SF1">
    <property type="entry name" value="TWO-COMPONENT RESPONSE REGULATOR ORR33"/>
    <property type="match status" value="1"/>
</dbReference>
<keyword evidence="1 6" id="KW-0597">Phosphoprotein</keyword>
<dbReference type="InterPro" id="IPR011006">
    <property type="entry name" value="CheY-like_superfamily"/>
</dbReference>
<dbReference type="Gene3D" id="3.40.50.2300">
    <property type="match status" value="1"/>
</dbReference>
<evidence type="ECO:0000256" key="1">
    <source>
        <dbReference type="ARBA" id="ARBA00022553"/>
    </source>
</evidence>
<dbReference type="InterPro" id="IPR039420">
    <property type="entry name" value="WalR-like"/>
</dbReference>
<evidence type="ECO:0000313" key="8">
    <source>
        <dbReference type="EMBL" id="KAA5613912.1"/>
    </source>
</evidence>
<evidence type="ECO:0000259" key="7">
    <source>
        <dbReference type="PROSITE" id="PS50110"/>
    </source>
</evidence>
<feature type="modified residue" description="4-aspartylphosphate" evidence="6">
    <location>
        <position position="66"/>
    </location>
</feature>
<keyword evidence="2" id="KW-0902">Two-component regulatory system</keyword>
<dbReference type="GO" id="GO:0032993">
    <property type="term" value="C:protein-DNA complex"/>
    <property type="evidence" value="ECO:0007669"/>
    <property type="project" value="TreeGrafter"/>
</dbReference>
<dbReference type="GO" id="GO:0000976">
    <property type="term" value="F:transcription cis-regulatory region binding"/>
    <property type="evidence" value="ECO:0007669"/>
    <property type="project" value="TreeGrafter"/>
</dbReference>
<comment type="caution">
    <text evidence="8">The sequence shown here is derived from an EMBL/GenBank/DDBJ whole genome shotgun (WGS) entry which is preliminary data.</text>
</comment>
<keyword evidence="5" id="KW-0804">Transcription</keyword>
<gene>
    <name evidence="8" type="ORF">F1189_03815</name>
</gene>
<evidence type="ECO:0000256" key="2">
    <source>
        <dbReference type="ARBA" id="ARBA00023012"/>
    </source>
</evidence>
<evidence type="ECO:0000256" key="3">
    <source>
        <dbReference type="ARBA" id="ARBA00023015"/>
    </source>
</evidence>
<dbReference type="GO" id="GO:0005829">
    <property type="term" value="C:cytosol"/>
    <property type="evidence" value="ECO:0007669"/>
    <property type="project" value="TreeGrafter"/>
</dbReference>
<protein>
    <submittedName>
        <fullName evidence="8">Response regulator</fullName>
    </submittedName>
</protein>